<proteinExistence type="inferred from homology"/>
<comment type="similarity">
    <text evidence="5">Belongs to the TRAPP small subunits family. BET5 subfamily.</text>
</comment>
<sequence>MTIFNFYLFNREGTCIVYKEWKREKQSGMSQKEEFKFMHGMLVSLKSFSVKLAVRNGSLRPQQVRSFETSQYKMNYLETPTGIKMVLNTDPAATGISELLQTIYKIYVDTVVSNPVIDCSNTITSELFLSRLANAVEKHHAF</sequence>
<evidence type="ECO:0000256" key="2">
    <source>
        <dbReference type="ARBA" id="ARBA00022824"/>
    </source>
</evidence>
<keyword evidence="1 6" id="KW-0813">Transport</keyword>
<evidence type="ECO:0000256" key="5">
    <source>
        <dbReference type="ARBA" id="ARBA00038167"/>
    </source>
</evidence>
<name>A0ABD6F139_9BILA</name>
<dbReference type="PANTHER" id="PTHR23249:SF16">
    <property type="entry name" value="TRAFFICKING PROTEIN PARTICLE COMPLEX SUBUNIT 1"/>
    <property type="match status" value="1"/>
</dbReference>
<evidence type="ECO:0000256" key="6">
    <source>
        <dbReference type="RuleBase" id="RU366065"/>
    </source>
</evidence>
<dbReference type="InterPro" id="IPR011012">
    <property type="entry name" value="Longin-like_dom_sf"/>
</dbReference>
<protein>
    <recommendedName>
        <fullName evidence="6">Trafficking protein particle complex subunit</fullName>
    </recommendedName>
</protein>
<accession>A0ABD6F139</accession>
<dbReference type="GO" id="GO:0006888">
    <property type="term" value="P:endoplasmic reticulum to Golgi vesicle-mediated transport"/>
    <property type="evidence" value="ECO:0007669"/>
    <property type="project" value="UniProtKB-UniRule"/>
</dbReference>
<comment type="subcellular location">
    <subcellularLocation>
        <location evidence="6">Endoplasmic reticulum</location>
    </subcellularLocation>
    <subcellularLocation>
        <location evidence="6">Golgi apparatus</location>
        <location evidence="6">cis-Golgi network</location>
    </subcellularLocation>
</comment>
<dbReference type="InterPro" id="IPR007233">
    <property type="entry name" value="TRAPPC"/>
</dbReference>
<dbReference type="Gene3D" id="3.30.450.70">
    <property type="match status" value="1"/>
</dbReference>
<keyword evidence="3 6" id="KW-0931">ER-Golgi transport</keyword>
<comment type="caution">
    <text evidence="7">The sequence shown here is derived from an EMBL/GenBank/DDBJ whole genome shotgun (WGS) entry which is preliminary data.</text>
</comment>
<keyword evidence="4 6" id="KW-0333">Golgi apparatus</keyword>
<dbReference type="PANTHER" id="PTHR23249">
    <property type="entry name" value="TRAFFICKING PROTEIN PARTICLE COMPLEX SUBUNIT"/>
    <property type="match status" value="1"/>
</dbReference>
<dbReference type="GO" id="GO:0005794">
    <property type="term" value="C:Golgi apparatus"/>
    <property type="evidence" value="ECO:0007669"/>
    <property type="project" value="UniProtKB-SubCell"/>
</dbReference>
<comment type="subunit">
    <text evidence="6">Part of the multisubunit transport protein particle (TRAPP) complex.</text>
</comment>
<evidence type="ECO:0000256" key="4">
    <source>
        <dbReference type="ARBA" id="ARBA00023034"/>
    </source>
</evidence>
<evidence type="ECO:0000313" key="7">
    <source>
        <dbReference type="EMBL" id="MFH4983711.1"/>
    </source>
</evidence>
<dbReference type="SUPFAM" id="SSF64356">
    <property type="entry name" value="SNARE-like"/>
    <property type="match status" value="1"/>
</dbReference>
<dbReference type="SMART" id="SM01399">
    <property type="entry name" value="Sybindin"/>
    <property type="match status" value="1"/>
</dbReference>
<keyword evidence="2 6" id="KW-0256">Endoplasmic reticulum</keyword>
<reference evidence="7 8" key="1">
    <citation type="submission" date="2024-08" db="EMBL/GenBank/DDBJ databases">
        <title>Gnathostoma spinigerum genome.</title>
        <authorList>
            <person name="Gonzalez-Bertolin B."/>
            <person name="Monzon S."/>
            <person name="Zaballos A."/>
            <person name="Jimenez P."/>
            <person name="Dekumyoy P."/>
            <person name="Varona S."/>
            <person name="Cuesta I."/>
            <person name="Sumanam S."/>
            <person name="Adisakwattana P."/>
            <person name="Gasser R.B."/>
            <person name="Hernandez-Gonzalez A."/>
            <person name="Young N.D."/>
            <person name="Perteguer M.J."/>
        </authorList>
    </citation>
    <scope>NUCLEOTIDE SEQUENCE [LARGE SCALE GENOMIC DNA]</scope>
    <source>
        <strain evidence="7">AL3</strain>
        <tissue evidence="7">Liver</tissue>
    </source>
</reference>
<dbReference type="Proteomes" id="UP001608902">
    <property type="component" value="Unassembled WGS sequence"/>
</dbReference>
<evidence type="ECO:0000256" key="1">
    <source>
        <dbReference type="ARBA" id="ARBA00022448"/>
    </source>
</evidence>
<dbReference type="AlphaFoldDB" id="A0ABD6F139"/>
<dbReference type="GO" id="GO:0005783">
    <property type="term" value="C:endoplasmic reticulum"/>
    <property type="evidence" value="ECO:0007669"/>
    <property type="project" value="UniProtKB-SubCell"/>
</dbReference>
<dbReference type="Pfam" id="PF04099">
    <property type="entry name" value="Sybindin"/>
    <property type="match status" value="1"/>
</dbReference>
<organism evidence="7 8">
    <name type="scientific">Gnathostoma spinigerum</name>
    <dbReference type="NCBI Taxonomy" id="75299"/>
    <lineage>
        <taxon>Eukaryota</taxon>
        <taxon>Metazoa</taxon>
        <taxon>Ecdysozoa</taxon>
        <taxon>Nematoda</taxon>
        <taxon>Chromadorea</taxon>
        <taxon>Rhabditida</taxon>
        <taxon>Spirurina</taxon>
        <taxon>Gnathostomatomorpha</taxon>
        <taxon>Gnathostomatoidea</taxon>
        <taxon>Gnathostomatidae</taxon>
        <taxon>Gnathostoma</taxon>
    </lineage>
</organism>
<dbReference type="CDD" id="cd14855">
    <property type="entry name" value="TRAPPC1_MUM2"/>
    <property type="match status" value="1"/>
</dbReference>
<dbReference type="GO" id="GO:0030008">
    <property type="term" value="C:TRAPP complex"/>
    <property type="evidence" value="ECO:0007669"/>
    <property type="project" value="UniProtKB-UniRule"/>
</dbReference>
<dbReference type="EMBL" id="JBGFUD010013421">
    <property type="protein sequence ID" value="MFH4983711.1"/>
    <property type="molecule type" value="Genomic_DNA"/>
</dbReference>
<evidence type="ECO:0000256" key="3">
    <source>
        <dbReference type="ARBA" id="ARBA00022892"/>
    </source>
</evidence>
<gene>
    <name evidence="7" type="ORF">AB6A40_010420</name>
</gene>
<evidence type="ECO:0000313" key="8">
    <source>
        <dbReference type="Proteomes" id="UP001608902"/>
    </source>
</evidence>
<keyword evidence="8" id="KW-1185">Reference proteome</keyword>